<evidence type="ECO:0000256" key="1">
    <source>
        <dbReference type="SAM" id="Phobius"/>
    </source>
</evidence>
<feature type="transmembrane region" description="Helical" evidence="1">
    <location>
        <begin position="295"/>
        <end position="313"/>
    </location>
</feature>
<keyword evidence="1" id="KW-0812">Transmembrane</keyword>
<feature type="transmembrane region" description="Helical" evidence="1">
    <location>
        <begin position="357"/>
        <end position="375"/>
    </location>
</feature>
<feature type="transmembrane region" description="Helical" evidence="1">
    <location>
        <begin position="154"/>
        <end position="170"/>
    </location>
</feature>
<proteinExistence type="predicted"/>
<protein>
    <recommendedName>
        <fullName evidence="4">Glycosyltransferase RgtA/B/C/D-like domain-containing protein</fullName>
    </recommendedName>
</protein>
<feature type="transmembrane region" description="Helical" evidence="1">
    <location>
        <begin position="131"/>
        <end position="148"/>
    </location>
</feature>
<gene>
    <name evidence="2" type="ORF">ACFFGT_10105</name>
</gene>
<dbReference type="EMBL" id="JBHLTS010000021">
    <property type="protein sequence ID" value="MFC0514557.1"/>
    <property type="molecule type" value="Genomic_DNA"/>
</dbReference>
<keyword evidence="1" id="KW-0472">Membrane</keyword>
<feature type="transmembrane region" description="Helical" evidence="1">
    <location>
        <begin position="12"/>
        <end position="36"/>
    </location>
</feature>
<evidence type="ECO:0000313" key="3">
    <source>
        <dbReference type="Proteomes" id="UP001589828"/>
    </source>
</evidence>
<feature type="transmembrane region" description="Helical" evidence="1">
    <location>
        <begin position="99"/>
        <end position="119"/>
    </location>
</feature>
<feature type="transmembrane region" description="Helical" evidence="1">
    <location>
        <begin position="325"/>
        <end position="345"/>
    </location>
</feature>
<dbReference type="RefSeq" id="WP_377022401.1">
    <property type="nucleotide sequence ID" value="NZ_JBHLTS010000021.1"/>
</dbReference>
<feature type="transmembrane region" description="Helical" evidence="1">
    <location>
        <begin position="382"/>
        <end position="399"/>
    </location>
</feature>
<evidence type="ECO:0000313" key="2">
    <source>
        <dbReference type="EMBL" id="MFC0514557.1"/>
    </source>
</evidence>
<dbReference type="Proteomes" id="UP001589828">
    <property type="component" value="Unassembled WGS sequence"/>
</dbReference>
<organism evidence="2 3">
    <name type="scientific">Mucilaginibacter angelicae</name>
    <dbReference type="NCBI Taxonomy" id="869718"/>
    <lineage>
        <taxon>Bacteria</taxon>
        <taxon>Pseudomonadati</taxon>
        <taxon>Bacteroidota</taxon>
        <taxon>Sphingobacteriia</taxon>
        <taxon>Sphingobacteriales</taxon>
        <taxon>Sphingobacteriaceae</taxon>
        <taxon>Mucilaginibacter</taxon>
    </lineage>
</organism>
<sequence>MLKKQKLQTHQIILLVISGIVLIMGIMLIMAPAAIYPDPSRGFQVMRAMELGSKFNVNLKPDQADISKNIPDFLAWWSPGQYLVPYVFKLIFGVNTGQASSIVTLLFSLSGIYGFYFFFKKAGFTPMISALSVLFIVIQQSFFTPYVFYNGGELLLFGYTGWFLYGCMAIEKTSWKLVVFLFIAGIAGFICKSSFLWMFAAACCFLWIRLSLGSKDIINWIKNGIWIGVPAVLSLFMIFHFYLSKGGNPSSGGAGIRLAWETFGFPLASPILTAFSIDDLSNGLLFHDDTPMFTHFWGVITVLICAILSVLLIRFIVKKVPDKNYVLLLTVFYVAAVLFFGQSFLRQAYISYEARHLRLIGLIAAPGIIYLVSGLQRGYKYVFYFICFVIAYSSYRYFVPGYFQNKNTSARGYSGIAQLFIDQPSLNYIRNLDRQNTNAIFVFNSPDLSLEIEHNRTITVETIGAEVAIDYDDYVYKGHAGPLYIILPSDYLGPKSTIMRKCFPGYTGFKMTMLSNEYILWEAK</sequence>
<accession>A0ABV6L505</accession>
<name>A0ABV6L505_9SPHI</name>
<feature type="transmembrane region" description="Helical" evidence="1">
    <location>
        <begin position="177"/>
        <end position="208"/>
    </location>
</feature>
<feature type="transmembrane region" description="Helical" evidence="1">
    <location>
        <begin position="220"/>
        <end position="243"/>
    </location>
</feature>
<keyword evidence="1" id="KW-1133">Transmembrane helix</keyword>
<comment type="caution">
    <text evidence="2">The sequence shown here is derived from an EMBL/GenBank/DDBJ whole genome shotgun (WGS) entry which is preliminary data.</text>
</comment>
<evidence type="ECO:0008006" key="4">
    <source>
        <dbReference type="Google" id="ProtNLM"/>
    </source>
</evidence>
<reference evidence="2 3" key="1">
    <citation type="submission" date="2024-09" db="EMBL/GenBank/DDBJ databases">
        <authorList>
            <person name="Sun Q."/>
            <person name="Mori K."/>
        </authorList>
    </citation>
    <scope>NUCLEOTIDE SEQUENCE [LARGE SCALE GENOMIC DNA]</scope>
    <source>
        <strain evidence="2 3">NCAIM B.02415</strain>
    </source>
</reference>
<keyword evidence="3" id="KW-1185">Reference proteome</keyword>